<protein>
    <submittedName>
        <fullName evidence="7">Aminotransferase class III-fold pyridoxal phosphate-dependent enzyme</fullName>
    </submittedName>
</protein>
<evidence type="ECO:0000313" key="7">
    <source>
        <dbReference type="EMBL" id="HEF65956.1"/>
    </source>
</evidence>
<organism evidence="7">
    <name type="scientific">Thermomicrobium roseum</name>
    <dbReference type="NCBI Taxonomy" id="500"/>
    <lineage>
        <taxon>Bacteria</taxon>
        <taxon>Pseudomonadati</taxon>
        <taxon>Thermomicrobiota</taxon>
        <taxon>Thermomicrobia</taxon>
        <taxon>Thermomicrobiales</taxon>
        <taxon>Thermomicrobiaceae</taxon>
        <taxon>Thermomicrobium</taxon>
    </lineage>
</organism>
<dbReference type="PANTHER" id="PTHR43094:SF1">
    <property type="entry name" value="AMINOTRANSFERASE CLASS-III"/>
    <property type="match status" value="1"/>
</dbReference>
<dbReference type="InterPro" id="IPR015424">
    <property type="entry name" value="PyrdxlP-dep_Trfase"/>
</dbReference>
<evidence type="ECO:0000256" key="5">
    <source>
        <dbReference type="ARBA" id="ARBA00022898"/>
    </source>
</evidence>
<comment type="caution">
    <text evidence="7">The sequence shown here is derived from an EMBL/GenBank/DDBJ whole genome shotgun (WGS) entry which is preliminary data.</text>
</comment>
<evidence type="ECO:0000256" key="3">
    <source>
        <dbReference type="ARBA" id="ARBA00022576"/>
    </source>
</evidence>
<dbReference type="PROSITE" id="PS00600">
    <property type="entry name" value="AA_TRANSFER_CLASS_3"/>
    <property type="match status" value="1"/>
</dbReference>
<keyword evidence="5 6" id="KW-0663">Pyridoxal phosphate</keyword>
<evidence type="ECO:0000256" key="6">
    <source>
        <dbReference type="RuleBase" id="RU003560"/>
    </source>
</evidence>
<dbReference type="Gene3D" id="3.90.1150.10">
    <property type="entry name" value="Aspartate Aminotransferase, domain 1"/>
    <property type="match status" value="1"/>
</dbReference>
<dbReference type="PANTHER" id="PTHR43094">
    <property type="entry name" value="AMINOTRANSFERASE"/>
    <property type="match status" value="1"/>
</dbReference>
<dbReference type="GO" id="GO:0008483">
    <property type="term" value="F:transaminase activity"/>
    <property type="evidence" value="ECO:0007669"/>
    <property type="project" value="UniProtKB-KW"/>
</dbReference>
<accession>A0A7C1X1F3</accession>
<dbReference type="InterPro" id="IPR049704">
    <property type="entry name" value="Aminotrans_3_PPA_site"/>
</dbReference>
<keyword evidence="4 7" id="KW-0808">Transferase</keyword>
<name>A0A7C1X1F3_THERO</name>
<dbReference type="PIRSF" id="PIRSF000521">
    <property type="entry name" value="Transaminase_4ab_Lys_Orn"/>
    <property type="match status" value="1"/>
</dbReference>
<dbReference type="NCBIfam" id="NF005682">
    <property type="entry name" value="PRK07480.1"/>
    <property type="match status" value="1"/>
</dbReference>
<dbReference type="CDD" id="cd00610">
    <property type="entry name" value="OAT_like"/>
    <property type="match status" value="1"/>
</dbReference>
<dbReference type="Pfam" id="PF00202">
    <property type="entry name" value="Aminotran_3"/>
    <property type="match status" value="1"/>
</dbReference>
<comment type="cofactor">
    <cofactor evidence="1">
        <name>pyridoxal 5'-phosphate</name>
        <dbReference type="ChEBI" id="CHEBI:597326"/>
    </cofactor>
</comment>
<dbReference type="GO" id="GO:0005829">
    <property type="term" value="C:cytosol"/>
    <property type="evidence" value="ECO:0007669"/>
    <property type="project" value="TreeGrafter"/>
</dbReference>
<keyword evidence="3 7" id="KW-0032">Aminotransferase</keyword>
<dbReference type="GO" id="GO:0030170">
    <property type="term" value="F:pyridoxal phosphate binding"/>
    <property type="evidence" value="ECO:0007669"/>
    <property type="project" value="InterPro"/>
</dbReference>
<proteinExistence type="inferred from homology"/>
<dbReference type="FunFam" id="3.40.640.10:FF:000014">
    <property type="entry name" value="Adenosylmethionine-8-amino-7-oxononanoate aminotransferase, probable"/>
    <property type="match status" value="1"/>
</dbReference>
<evidence type="ECO:0000256" key="4">
    <source>
        <dbReference type="ARBA" id="ARBA00022679"/>
    </source>
</evidence>
<evidence type="ECO:0000256" key="1">
    <source>
        <dbReference type="ARBA" id="ARBA00001933"/>
    </source>
</evidence>
<sequence length="451" mass="49528">MQVETWNAAELVQKDIAHHLHPLTNLHQLRREGPLVLVRGEGVWVWDAEGRRYLDGFAGLWNVNVGHGRRELAEAARAQMERVAFVPTFFGLASPPTIELAARLADLFPEPLNHFQFTSGGAESNETAIKIARYYWWLKGQPDRIKILSRRMAYHGIAMGALSATGVPSYWEGFGPRPPGFIHLTAPYKYRFGEGLSDEEFVARLVQELEETIQREGPETIAAFIGEPVQGAGGVVVPPDGYWPAIASVLRRYGILLILDEVITGFGRTGTLFGMQQYGIVPDIVTFAKGITSGYLPLGGVGVSDEIADTLASADRVFMHGFTYSGHPVSCAVALRNLDILLAERLWENAAEAGAYLLGALRQLEERPYVGEVRGKGLMLLIEVVQDKATKEKYPPEFKLGAKLEAATRRRGVIVRCTPDGIIMAPPLTISREECDVLIEAVAGALADVLE</sequence>
<dbReference type="InterPro" id="IPR015421">
    <property type="entry name" value="PyrdxlP-dep_Trfase_major"/>
</dbReference>
<dbReference type="SUPFAM" id="SSF53383">
    <property type="entry name" value="PLP-dependent transferases"/>
    <property type="match status" value="1"/>
</dbReference>
<gene>
    <name evidence="7" type="ORF">ENP47_10210</name>
</gene>
<dbReference type="EMBL" id="DSJL01000011">
    <property type="protein sequence ID" value="HEF65956.1"/>
    <property type="molecule type" value="Genomic_DNA"/>
</dbReference>
<reference evidence="7" key="1">
    <citation type="journal article" date="2020" name="mSystems">
        <title>Genome- and Community-Level Interaction Insights into Carbon Utilization and Element Cycling Functions of Hydrothermarchaeota in Hydrothermal Sediment.</title>
        <authorList>
            <person name="Zhou Z."/>
            <person name="Liu Y."/>
            <person name="Xu W."/>
            <person name="Pan J."/>
            <person name="Luo Z.H."/>
            <person name="Li M."/>
        </authorList>
    </citation>
    <scope>NUCLEOTIDE SEQUENCE [LARGE SCALE GENOMIC DNA]</scope>
    <source>
        <strain evidence="7">SpSt-222</strain>
    </source>
</reference>
<comment type="similarity">
    <text evidence="2 6">Belongs to the class-III pyridoxal-phosphate-dependent aminotransferase family.</text>
</comment>
<dbReference type="InterPro" id="IPR005814">
    <property type="entry name" value="Aminotrans_3"/>
</dbReference>
<evidence type="ECO:0000256" key="2">
    <source>
        <dbReference type="ARBA" id="ARBA00008954"/>
    </source>
</evidence>
<dbReference type="AlphaFoldDB" id="A0A7C1X1F3"/>
<dbReference type="InterPro" id="IPR015422">
    <property type="entry name" value="PyrdxlP-dep_Trfase_small"/>
</dbReference>
<dbReference type="Gene3D" id="3.40.640.10">
    <property type="entry name" value="Type I PLP-dependent aspartate aminotransferase-like (Major domain)"/>
    <property type="match status" value="1"/>
</dbReference>